<evidence type="ECO:0000256" key="1">
    <source>
        <dbReference type="ARBA" id="ARBA00022691"/>
    </source>
</evidence>
<gene>
    <name evidence="6" type="ORF">SAMN02745196_02219</name>
</gene>
<dbReference type="InterPro" id="IPR007197">
    <property type="entry name" value="rSAM"/>
</dbReference>
<name>A0A1M5XFZ1_9CLOT</name>
<reference evidence="6 7" key="1">
    <citation type="submission" date="2016-11" db="EMBL/GenBank/DDBJ databases">
        <authorList>
            <person name="Jaros S."/>
            <person name="Januszkiewicz K."/>
            <person name="Wedrychowicz H."/>
        </authorList>
    </citation>
    <scope>NUCLEOTIDE SEQUENCE [LARGE SCALE GENOMIC DNA]</scope>
    <source>
        <strain evidence="6 7">DSM 3089</strain>
    </source>
</reference>
<dbReference type="AlphaFoldDB" id="A0A1M5XFZ1"/>
<dbReference type="PANTHER" id="PTHR11228">
    <property type="entry name" value="RADICAL SAM DOMAIN PROTEIN"/>
    <property type="match status" value="1"/>
</dbReference>
<dbReference type="InterPro" id="IPR006638">
    <property type="entry name" value="Elp3/MiaA/NifB-like_rSAM"/>
</dbReference>
<keyword evidence="7" id="KW-1185">Reference proteome</keyword>
<evidence type="ECO:0000313" key="7">
    <source>
        <dbReference type="Proteomes" id="UP000184526"/>
    </source>
</evidence>
<dbReference type="SFLD" id="SFLDS00029">
    <property type="entry name" value="Radical_SAM"/>
    <property type="match status" value="1"/>
</dbReference>
<dbReference type="EMBL" id="FQXP01000008">
    <property type="protein sequence ID" value="SHH98740.1"/>
    <property type="molecule type" value="Genomic_DNA"/>
</dbReference>
<evidence type="ECO:0000313" key="6">
    <source>
        <dbReference type="EMBL" id="SHH98740.1"/>
    </source>
</evidence>
<dbReference type="GO" id="GO:0051536">
    <property type="term" value="F:iron-sulfur cluster binding"/>
    <property type="evidence" value="ECO:0007669"/>
    <property type="project" value="UniProtKB-KW"/>
</dbReference>
<keyword evidence="3" id="KW-0408">Iron</keyword>
<dbReference type="PROSITE" id="PS51918">
    <property type="entry name" value="RADICAL_SAM"/>
    <property type="match status" value="1"/>
</dbReference>
<dbReference type="OrthoDB" id="1854625at2"/>
<accession>A0A1M5XFZ1</accession>
<dbReference type="PANTHER" id="PTHR11228:SF34">
    <property type="entry name" value="TUNGSTEN-CONTAINING ALDEHYDE FERREDOXIN OXIDOREDUCTASE COFACTOR MODIFYING PROTEIN"/>
    <property type="match status" value="1"/>
</dbReference>
<dbReference type="Proteomes" id="UP000184526">
    <property type="component" value="Unassembled WGS sequence"/>
</dbReference>
<dbReference type="InterPro" id="IPR058240">
    <property type="entry name" value="rSAM_sf"/>
</dbReference>
<dbReference type="CDD" id="cd01335">
    <property type="entry name" value="Radical_SAM"/>
    <property type="match status" value="1"/>
</dbReference>
<keyword evidence="2" id="KW-0479">Metal-binding</keyword>
<dbReference type="SMART" id="SM00729">
    <property type="entry name" value="Elp3"/>
    <property type="match status" value="1"/>
</dbReference>
<dbReference type="InterPro" id="IPR050377">
    <property type="entry name" value="Radical_SAM_PqqE_MftC-like"/>
</dbReference>
<evidence type="ECO:0000256" key="4">
    <source>
        <dbReference type="ARBA" id="ARBA00023014"/>
    </source>
</evidence>
<dbReference type="Pfam" id="PF04055">
    <property type="entry name" value="Radical_SAM"/>
    <property type="match status" value="1"/>
</dbReference>
<dbReference type="SFLD" id="SFLDG01067">
    <property type="entry name" value="SPASM/twitch_domain_containing"/>
    <property type="match status" value="1"/>
</dbReference>
<dbReference type="STRING" id="1121306.SAMN02745196_02219"/>
<sequence length="417" mass="48831">MGKYFRLNTYISFECNGKNACIYNLASGDIILLDEIKADIIRKCEDYKEVSELNDEEVKFLDELEKMGIGRYYDEKVYIEKMILGQDPELESTMKKNIRFSRLFLEITNECNLACSFCNYLDENAYRKTGCKRWISRGRRLSIEDYKDIIKQSFFMGTSEIVFIGGEPLLEYKKIIELMRYAKSIGIERFTIYSNIILLNNDILESLSEFNVKFIIEVFSNNSKEFKQICNKDIDINIYEKLKLLIKNNIEFEVKLLVCKENEDNIENILNELKNILSGQKIQLDFVYPHNKIHHAKKYIDYLYNKKAKLFRVSLGVYSTISKYNNCFANQIAVTLNGDVLPCIMTRRLSLGCVFEKSLCDIVTDGRYENLQCLSRSKVEDCKQCVYRFGCIDCRAIELEATNKINRTKYCECVSER</sequence>
<dbReference type="SUPFAM" id="SSF102114">
    <property type="entry name" value="Radical SAM enzymes"/>
    <property type="match status" value="1"/>
</dbReference>
<dbReference type="Gene3D" id="3.20.20.70">
    <property type="entry name" value="Aldolase class I"/>
    <property type="match status" value="1"/>
</dbReference>
<organism evidence="6 7">
    <name type="scientific">Clostridium collagenovorans DSM 3089</name>
    <dbReference type="NCBI Taxonomy" id="1121306"/>
    <lineage>
        <taxon>Bacteria</taxon>
        <taxon>Bacillati</taxon>
        <taxon>Bacillota</taxon>
        <taxon>Clostridia</taxon>
        <taxon>Eubacteriales</taxon>
        <taxon>Clostridiaceae</taxon>
        <taxon>Clostridium</taxon>
    </lineage>
</organism>
<keyword evidence="1" id="KW-0949">S-adenosyl-L-methionine</keyword>
<dbReference type="GO" id="GO:0046872">
    <property type="term" value="F:metal ion binding"/>
    <property type="evidence" value="ECO:0007669"/>
    <property type="project" value="UniProtKB-KW"/>
</dbReference>
<proteinExistence type="predicted"/>
<evidence type="ECO:0000256" key="3">
    <source>
        <dbReference type="ARBA" id="ARBA00023004"/>
    </source>
</evidence>
<dbReference type="GO" id="GO:0003824">
    <property type="term" value="F:catalytic activity"/>
    <property type="evidence" value="ECO:0007669"/>
    <property type="project" value="InterPro"/>
</dbReference>
<dbReference type="Pfam" id="PF13186">
    <property type="entry name" value="SPASM"/>
    <property type="match status" value="1"/>
</dbReference>
<evidence type="ECO:0000256" key="2">
    <source>
        <dbReference type="ARBA" id="ARBA00022723"/>
    </source>
</evidence>
<dbReference type="RefSeq" id="WP_072832081.1">
    <property type="nucleotide sequence ID" value="NZ_FQXP01000008.1"/>
</dbReference>
<evidence type="ECO:0000259" key="5">
    <source>
        <dbReference type="PROSITE" id="PS51918"/>
    </source>
</evidence>
<keyword evidence="4" id="KW-0411">Iron-sulfur</keyword>
<dbReference type="InterPro" id="IPR023885">
    <property type="entry name" value="4Fe4S-binding_SPASM_dom"/>
</dbReference>
<protein>
    <submittedName>
        <fullName evidence="6">Radical SAM superfamily enzyme, MoaA/NifB/PqqE/SkfB family</fullName>
    </submittedName>
</protein>
<dbReference type="InterPro" id="IPR013785">
    <property type="entry name" value="Aldolase_TIM"/>
</dbReference>
<feature type="domain" description="Radical SAM core" evidence="5">
    <location>
        <begin position="97"/>
        <end position="328"/>
    </location>
</feature>